<feature type="compositionally biased region" description="Basic and acidic residues" evidence="1">
    <location>
        <begin position="65"/>
        <end position="80"/>
    </location>
</feature>
<organism evidence="2 3">
    <name type="scientific">Frondihabitans sucicola</name>
    <dbReference type="NCBI Taxonomy" id="1268041"/>
    <lineage>
        <taxon>Bacteria</taxon>
        <taxon>Bacillati</taxon>
        <taxon>Actinomycetota</taxon>
        <taxon>Actinomycetes</taxon>
        <taxon>Micrococcales</taxon>
        <taxon>Microbacteriaceae</taxon>
        <taxon>Frondihabitans</taxon>
    </lineage>
</organism>
<dbReference type="EMBL" id="AP027733">
    <property type="protein sequence ID" value="BDZ52508.1"/>
    <property type="molecule type" value="Genomic_DNA"/>
</dbReference>
<feature type="compositionally biased region" description="Low complexity" evidence="1">
    <location>
        <begin position="107"/>
        <end position="119"/>
    </location>
</feature>
<feature type="compositionally biased region" description="Low complexity" evidence="1">
    <location>
        <begin position="132"/>
        <end position="147"/>
    </location>
</feature>
<evidence type="ECO:0000313" key="3">
    <source>
        <dbReference type="Proteomes" id="UP001321486"/>
    </source>
</evidence>
<protein>
    <submittedName>
        <fullName evidence="2">Uncharacterized protein</fullName>
    </submittedName>
</protein>
<evidence type="ECO:0000313" key="2">
    <source>
        <dbReference type="EMBL" id="BDZ52508.1"/>
    </source>
</evidence>
<feature type="region of interest" description="Disordered" evidence="1">
    <location>
        <begin position="21"/>
        <end position="161"/>
    </location>
</feature>
<accession>A0ABM8GVL5</accession>
<evidence type="ECO:0000256" key="1">
    <source>
        <dbReference type="SAM" id="MobiDB-lite"/>
    </source>
</evidence>
<reference evidence="3" key="1">
    <citation type="journal article" date="2019" name="Int. J. Syst. Evol. Microbiol.">
        <title>The Global Catalogue of Microorganisms (GCM) 10K type strain sequencing project: providing services to taxonomists for standard genome sequencing and annotation.</title>
        <authorList>
            <consortium name="The Broad Institute Genomics Platform"/>
            <consortium name="The Broad Institute Genome Sequencing Center for Infectious Disease"/>
            <person name="Wu L."/>
            <person name="Ma J."/>
        </authorList>
    </citation>
    <scope>NUCLEOTIDE SEQUENCE [LARGE SCALE GENOMIC DNA]</scope>
    <source>
        <strain evidence="3">NBRC 108728</strain>
    </source>
</reference>
<gene>
    <name evidence="2" type="ORF">GCM10025867_47490</name>
</gene>
<sequence length="247" mass="26804">MCRTSLRHCRDSWSEEQKALENAKRRVTRNAAKREASDSDEARAKYDALAAKARAETETLQATIDARKAEHFDQRAKGEAEEASGEAPQVTADATGDEAPTESLTQPLPTTAPDAATPPERTRAPKKAPGGSRKSPSTARRSSSRGSSGSGGGRSSDPNAKTTLLGTFLTWFIEGRRQESMHRSLERAGIPHSFQEGFLHVAQSDWNENTYNALRAHGIKELPVKWGDDWSMPLGTYKGLVATEGAA</sequence>
<geneLocation type="plasmid" evidence="2 3">
    <name>pNBRC108728a</name>
</geneLocation>
<dbReference type="RefSeq" id="WP_286347356.1">
    <property type="nucleotide sequence ID" value="NZ_AP027733.1"/>
</dbReference>
<proteinExistence type="predicted"/>
<keyword evidence="2" id="KW-0614">Plasmid</keyword>
<name>A0ABM8GVL5_9MICO</name>
<keyword evidence="3" id="KW-1185">Reference proteome</keyword>
<dbReference type="Proteomes" id="UP001321486">
    <property type="component" value="Plasmid pNBRC108728a"/>
</dbReference>
<feature type="compositionally biased region" description="Basic and acidic residues" evidence="1">
    <location>
        <begin position="32"/>
        <end position="46"/>
    </location>
</feature>